<dbReference type="PANTHER" id="PTHR10039">
    <property type="entry name" value="AMELOGENIN"/>
    <property type="match status" value="1"/>
</dbReference>
<comment type="caution">
    <text evidence="3">The sequence shown here is derived from an EMBL/GenBank/DDBJ whole genome shotgun (WGS) entry which is preliminary data.</text>
</comment>
<accession>A0A1Y2CXD7</accession>
<keyword evidence="4" id="KW-1185">Reference proteome</keyword>
<protein>
    <recommendedName>
        <fullName evidence="2">Nephrocystin 3-like N-terminal domain-containing protein</fullName>
    </recommendedName>
</protein>
<dbReference type="Proteomes" id="UP000193642">
    <property type="component" value="Unassembled WGS sequence"/>
</dbReference>
<dbReference type="OrthoDB" id="10402946at2759"/>
<evidence type="ECO:0000313" key="3">
    <source>
        <dbReference type="EMBL" id="ORY51691.1"/>
    </source>
</evidence>
<dbReference type="InterPro" id="IPR056884">
    <property type="entry name" value="NPHP3-like_N"/>
</dbReference>
<name>A0A1Y2CXD7_9FUNG</name>
<gene>
    <name evidence="3" type="ORF">BCR33DRAFT_780625</name>
</gene>
<dbReference type="AlphaFoldDB" id="A0A1Y2CXD7"/>
<sequence length="508" mass="56652">MGSCHSKPQATSTVHANVPVLKVDIPVPESLLKPMSVSAKPASVGSIFENREALPAAGIGLVGTTGHSGLGQTLRDLLGPTQLKELKEASRTLFDSIARRHPGLEEVSSLLEQWNNAETKYNTMKPKLDELWTKLKQPDPASGNWETIATAVTGIMDTIDQVANSSLVLKLVWLAVTTVYKADSEAAFKDLVDEFQSGMNHIQSLVTTSTSGLTDEAVYSVKIASERYVSSLIELVNTCSEYDNSGSGFEAFGGWKTRFESILADLKVKEYQLSKTEGTATFVVSTATHGLAVETHEELSTRAEDKTNEKMETLREYLAPVSQRIKSDIIYGRDWFVSDVKVWWEEKTNDNCRKYWLCVEAGFGKSKMACKVFQDFKGNPEYRKKGQSFFFFAFDHNDASYRDPATCVKTLAYDVAEYYKESVPEITNVIVEESKNWFSKRDNTSQPSVEDLFRDLIAKPLRWRENVEVLLIIDALDEASGDALVSILKEDPVHPTFVSLYQADLRPS</sequence>
<keyword evidence="1" id="KW-0677">Repeat</keyword>
<evidence type="ECO:0000313" key="4">
    <source>
        <dbReference type="Proteomes" id="UP000193642"/>
    </source>
</evidence>
<dbReference type="Pfam" id="PF24883">
    <property type="entry name" value="NPHP3_N"/>
    <property type="match status" value="1"/>
</dbReference>
<dbReference type="EMBL" id="MCGO01000005">
    <property type="protein sequence ID" value="ORY51691.1"/>
    <property type="molecule type" value="Genomic_DNA"/>
</dbReference>
<dbReference type="STRING" id="329046.A0A1Y2CXD7"/>
<feature type="domain" description="Nephrocystin 3-like N-terminal" evidence="2">
    <location>
        <begin position="334"/>
        <end position="488"/>
    </location>
</feature>
<evidence type="ECO:0000256" key="1">
    <source>
        <dbReference type="ARBA" id="ARBA00022737"/>
    </source>
</evidence>
<reference evidence="3 4" key="1">
    <citation type="submission" date="2016-07" db="EMBL/GenBank/DDBJ databases">
        <title>Pervasive Adenine N6-methylation of Active Genes in Fungi.</title>
        <authorList>
            <consortium name="DOE Joint Genome Institute"/>
            <person name="Mondo S.J."/>
            <person name="Dannebaum R.O."/>
            <person name="Kuo R.C."/>
            <person name="Labutti K."/>
            <person name="Haridas S."/>
            <person name="Kuo A."/>
            <person name="Salamov A."/>
            <person name="Ahrendt S.R."/>
            <person name="Lipzen A."/>
            <person name="Sullivan W."/>
            <person name="Andreopoulos W.B."/>
            <person name="Clum A."/>
            <person name="Lindquist E."/>
            <person name="Daum C."/>
            <person name="Ramamoorthy G.K."/>
            <person name="Gryganskyi A."/>
            <person name="Culley D."/>
            <person name="Magnuson J.K."/>
            <person name="James T.Y."/>
            <person name="O'Malley M.A."/>
            <person name="Stajich J.E."/>
            <person name="Spatafora J.W."/>
            <person name="Visel A."/>
            <person name="Grigoriev I.V."/>
        </authorList>
    </citation>
    <scope>NUCLEOTIDE SEQUENCE [LARGE SCALE GENOMIC DNA]</scope>
    <source>
        <strain evidence="3 4">JEL800</strain>
    </source>
</reference>
<evidence type="ECO:0000259" key="2">
    <source>
        <dbReference type="Pfam" id="PF24883"/>
    </source>
</evidence>
<organism evidence="3 4">
    <name type="scientific">Rhizoclosmatium globosum</name>
    <dbReference type="NCBI Taxonomy" id="329046"/>
    <lineage>
        <taxon>Eukaryota</taxon>
        <taxon>Fungi</taxon>
        <taxon>Fungi incertae sedis</taxon>
        <taxon>Chytridiomycota</taxon>
        <taxon>Chytridiomycota incertae sedis</taxon>
        <taxon>Chytridiomycetes</taxon>
        <taxon>Chytridiales</taxon>
        <taxon>Chytriomycetaceae</taxon>
        <taxon>Rhizoclosmatium</taxon>
    </lineage>
</organism>
<proteinExistence type="predicted"/>